<keyword evidence="2" id="KW-0131">Cell cycle</keyword>
<dbReference type="Proteomes" id="UP000285301">
    <property type="component" value="Unassembled WGS sequence"/>
</dbReference>
<keyword evidence="6" id="KW-1185">Reference proteome</keyword>
<dbReference type="InterPro" id="IPR014939">
    <property type="entry name" value="CDT1_Gemini-bd-like"/>
</dbReference>
<dbReference type="AlphaFoldDB" id="A0A443R8L6"/>
<dbReference type="GO" id="GO:0071163">
    <property type="term" value="P:DNA replication preinitiation complex assembly"/>
    <property type="evidence" value="ECO:0007669"/>
    <property type="project" value="InterPro"/>
</dbReference>
<accession>A0A443R8L6</accession>
<evidence type="ECO:0000259" key="4">
    <source>
        <dbReference type="SMART" id="SM01075"/>
    </source>
</evidence>
<dbReference type="STRING" id="1965070.A0A443R8L6"/>
<dbReference type="GO" id="GO:0030174">
    <property type="term" value="P:regulation of DNA-templated DNA replication initiation"/>
    <property type="evidence" value="ECO:0007669"/>
    <property type="project" value="InterPro"/>
</dbReference>
<evidence type="ECO:0000256" key="2">
    <source>
        <dbReference type="ARBA" id="ARBA00023306"/>
    </source>
</evidence>
<feature type="domain" description="CDT1 Geminin-binding" evidence="4">
    <location>
        <begin position="238"/>
        <end position="395"/>
    </location>
</feature>
<dbReference type="InterPro" id="IPR036390">
    <property type="entry name" value="WH_DNA-bd_sf"/>
</dbReference>
<dbReference type="Pfam" id="PF08839">
    <property type="entry name" value="CDT1"/>
    <property type="match status" value="1"/>
</dbReference>
<dbReference type="InterPro" id="IPR038090">
    <property type="entry name" value="Cdt1_C_WH_dom_sf"/>
</dbReference>
<dbReference type="SUPFAM" id="SSF46785">
    <property type="entry name" value="Winged helix' DNA-binding domain"/>
    <property type="match status" value="1"/>
</dbReference>
<protein>
    <submittedName>
        <fullName evidence="5">DNA replication factor Cdt1-like protein</fullName>
    </submittedName>
</protein>
<dbReference type="CDD" id="cd08767">
    <property type="entry name" value="Cdt1_c"/>
    <property type="match status" value="1"/>
</dbReference>
<dbReference type="GO" id="GO:0000076">
    <property type="term" value="P:DNA replication checkpoint signaling"/>
    <property type="evidence" value="ECO:0007669"/>
    <property type="project" value="TreeGrafter"/>
</dbReference>
<evidence type="ECO:0000313" key="6">
    <source>
        <dbReference type="Proteomes" id="UP000285301"/>
    </source>
</evidence>
<dbReference type="Pfam" id="PF16679">
    <property type="entry name" value="CDT1_C"/>
    <property type="match status" value="1"/>
</dbReference>
<dbReference type="PANTHER" id="PTHR28637">
    <property type="entry name" value="DNA REPLICATION FACTOR CDT1"/>
    <property type="match status" value="1"/>
</dbReference>
<dbReference type="GO" id="GO:0005634">
    <property type="term" value="C:nucleus"/>
    <property type="evidence" value="ECO:0007669"/>
    <property type="project" value="TreeGrafter"/>
</dbReference>
<organism evidence="5 6">
    <name type="scientific">Dinothrombium tinctorium</name>
    <dbReference type="NCBI Taxonomy" id="1965070"/>
    <lineage>
        <taxon>Eukaryota</taxon>
        <taxon>Metazoa</taxon>
        <taxon>Ecdysozoa</taxon>
        <taxon>Arthropoda</taxon>
        <taxon>Chelicerata</taxon>
        <taxon>Arachnida</taxon>
        <taxon>Acari</taxon>
        <taxon>Acariformes</taxon>
        <taxon>Trombidiformes</taxon>
        <taxon>Prostigmata</taxon>
        <taxon>Anystina</taxon>
        <taxon>Parasitengona</taxon>
        <taxon>Trombidioidea</taxon>
        <taxon>Trombidiidae</taxon>
        <taxon>Dinothrombium</taxon>
    </lineage>
</organism>
<feature type="region of interest" description="Disordered" evidence="3">
    <location>
        <begin position="42"/>
        <end position="68"/>
    </location>
</feature>
<dbReference type="GO" id="GO:0000278">
    <property type="term" value="P:mitotic cell cycle"/>
    <property type="evidence" value="ECO:0007669"/>
    <property type="project" value="TreeGrafter"/>
</dbReference>
<evidence type="ECO:0000256" key="3">
    <source>
        <dbReference type="SAM" id="MobiDB-lite"/>
    </source>
</evidence>
<evidence type="ECO:0000313" key="5">
    <source>
        <dbReference type="EMBL" id="RWS11621.1"/>
    </source>
</evidence>
<gene>
    <name evidence="5" type="ORF">B4U79_01640</name>
</gene>
<name>A0A443R8L6_9ACAR</name>
<feature type="compositionally biased region" description="Low complexity" evidence="3">
    <location>
        <begin position="42"/>
        <end position="53"/>
    </location>
</feature>
<feature type="compositionally biased region" description="Basic residues" evidence="3">
    <location>
        <begin position="54"/>
        <end position="65"/>
    </location>
</feature>
<evidence type="ECO:0000256" key="1">
    <source>
        <dbReference type="ARBA" id="ARBA00008356"/>
    </source>
</evidence>
<sequence length="566" mass="64567">MSQKTIAHFFNARKAGNERKAIKRKATSDEALADNEVFKVPATNTTKTTSSPTVRKRTRSMKTKNSRNADLIDIRDAFRNACKSSTSSVIKAKCEEEIAAQSNDNESTVRSNEKVKQILSDVRSLSKPLSPIPSSPEKNCSPTKLSVNEVKQRLANCTKLAELRKQLAAINDCASKVKEFQETATTSLKAVETKTEKALENEKLLKSPKKYLSAKVGNHAFERYSHLATREHETGLILPFKFRTLLETFRCTDTVISMLHNRDELCTFEKVKKSVEEMMRKAFDIKRLAQIATVYPEAYDLRYERVSNLIIKSNSSYTMVITPRNMMKLNPSILMQRKEHFRNKLLSIVKRHHQDFLTSLSVPISIEGEILQRWHPNFKLEEVPDIEANESYLPKPPSAVCQRLTASFFCEKQEEKEITVESKANSSDKIKDGILKGISSSLLMRVRQKEALSLALEMVRKPEEEKKLLMIKRLPEFIKILHNYFLCDGRGAILIDEVLNKCVESYHTFISLPDVKEHILLLAELLPTWISILHVSKGDFVKIVKDKNINDLFKILNDHSSQLKNG</sequence>
<dbReference type="PANTHER" id="PTHR28637:SF1">
    <property type="entry name" value="DNA REPLICATION FACTOR CDT1"/>
    <property type="match status" value="1"/>
</dbReference>
<dbReference type="Gene3D" id="1.10.10.1420">
    <property type="entry name" value="DNA replication factor Cdt1, C-terminal WH domain"/>
    <property type="match status" value="1"/>
</dbReference>
<proteinExistence type="inferred from homology"/>
<comment type="caution">
    <text evidence="5">The sequence shown here is derived from an EMBL/GenBank/DDBJ whole genome shotgun (WGS) entry which is preliminary data.</text>
</comment>
<dbReference type="GO" id="GO:0070182">
    <property type="term" value="F:DNA polymerase binding"/>
    <property type="evidence" value="ECO:0007669"/>
    <property type="project" value="TreeGrafter"/>
</dbReference>
<dbReference type="OrthoDB" id="341730at2759"/>
<dbReference type="GO" id="GO:0003677">
    <property type="term" value="F:DNA binding"/>
    <property type="evidence" value="ECO:0007669"/>
    <property type="project" value="InterPro"/>
</dbReference>
<dbReference type="InterPro" id="IPR032054">
    <property type="entry name" value="Cdt1_C"/>
</dbReference>
<dbReference type="CDD" id="cd08674">
    <property type="entry name" value="Cdt1_m"/>
    <property type="match status" value="1"/>
</dbReference>
<dbReference type="SMART" id="SM01075">
    <property type="entry name" value="CDT1"/>
    <property type="match status" value="1"/>
</dbReference>
<reference evidence="5 6" key="1">
    <citation type="journal article" date="2018" name="Gigascience">
        <title>Genomes of trombidid mites reveal novel predicted allergens and laterally-transferred genes associated with secondary metabolism.</title>
        <authorList>
            <person name="Dong X."/>
            <person name="Chaisiri K."/>
            <person name="Xia D."/>
            <person name="Armstrong S.D."/>
            <person name="Fang Y."/>
            <person name="Donnelly M.J."/>
            <person name="Kadowaki T."/>
            <person name="McGarry J.W."/>
            <person name="Darby A.C."/>
            <person name="Makepeace B.L."/>
        </authorList>
    </citation>
    <scope>NUCLEOTIDE SEQUENCE [LARGE SCALE GENOMIC DNA]</scope>
    <source>
        <strain evidence="5">UoL-WK</strain>
    </source>
</reference>
<comment type="similarity">
    <text evidence="1">Belongs to the Cdt1 family.</text>
</comment>
<dbReference type="EMBL" id="NCKU01001628">
    <property type="protein sequence ID" value="RWS11621.1"/>
    <property type="molecule type" value="Genomic_DNA"/>
</dbReference>
<dbReference type="InterPro" id="IPR045173">
    <property type="entry name" value="Cdt1"/>
</dbReference>